<sequence>MYQIVDYQKDDFHTTSDPRKIDIDAVCSLLAKSYWANSRERDTVIKSLENSLCFSLFHKERQIGLVRVITDGATYAYLCDVIIDEEYRNKGLGTWFFECVMKHPDLQDLRRWSLVTKDAHEFYKKFGFSDLSNPEKYMEKFNG</sequence>
<organism evidence="2 3">
    <name type="scientific">Clostridium omnivorum</name>
    <dbReference type="NCBI Taxonomy" id="1604902"/>
    <lineage>
        <taxon>Bacteria</taxon>
        <taxon>Bacillati</taxon>
        <taxon>Bacillota</taxon>
        <taxon>Clostridia</taxon>
        <taxon>Eubacteriales</taxon>
        <taxon>Clostridiaceae</taxon>
        <taxon>Clostridium</taxon>
    </lineage>
</organism>
<dbReference type="Pfam" id="PF13508">
    <property type="entry name" value="Acetyltransf_7"/>
    <property type="match status" value="1"/>
</dbReference>
<evidence type="ECO:0000259" key="1">
    <source>
        <dbReference type="PROSITE" id="PS51186"/>
    </source>
</evidence>
<dbReference type="InterPro" id="IPR053144">
    <property type="entry name" value="Acetyltransferase_Butenolide"/>
</dbReference>
<gene>
    <name evidence="2" type="ORF">bsdE14_31150</name>
</gene>
<keyword evidence="3" id="KW-1185">Reference proteome</keyword>
<proteinExistence type="predicted"/>
<evidence type="ECO:0000313" key="3">
    <source>
        <dbReference type="Proteomes" id="UP001208567"/>
    </source>
</evidence>
<dbReference type="EMBL" id="BRXR01000001">
    <property type="protein sequence ID" value="GLC31705.1"/>
    <property type="molecule type" value="Genomic_DNA"/>
</dbReference>
<dbReference type="CDD" id="cd04301">
    <property type="entry name" value="NAT_SF"/>
    <property type="match status" value="1"/>
</dbReference>
<feature type="domain" description="N-acetyltransferase" evidence="1">
    <location>
        <begin position="13"/>
        <end position="143"/>
    </location>
</feature>
<comment type="caution">
    <text evidence="2">The sequence shown here is derived from an EMBL/GenBank/DDBJ whole genome shotgun (WGS) entry which is preliminary data.</text>
</comment>
<dbReference type="Gene3D" id="3.40.630.30">
    <property type="match status" value="1"/>
</dbReference>
<dbReference type="PANTHER" id="PTHR43233:SF1">
    <property type="entry name" value="FAMILY N-ACETYLTRANSFERASE, PUTATIVE (AFU_ORTHOLOGUE AFUA_6G03350)-RELATED"/>
    <property type="match status" value="1"/>
</dbReference>
<dbReference type="PROSITE" id="PS51186">
    <property type="entry name" value="GNAT"/>
    <property type="match status" value="1"/>
</dbReference>
<evidence type="ECO:0000313" key="2">
    <source>
        <dbReference type="EMBL" id="GLC31705.1"/>
    </source>
</evidence>
<dbReference type="Proteomes" id="UP001208567">
    <property type="component" value="Unassembled WGS sequence"/>
</dbReference>
<dbReference type="PANTHER" id="PTHR43233">
    <property type="entry name" value="FAMILY N-ACETYLTRANSFERASE, PUTATIVE (AFU_ORTHOLOGUE AFUA_6G03350)-RELATED"/>
    <property type="match status" value="1"/>
</dbReference>
<dbReference type="InterPro" id="IPR000182">
    <property type="entry name" value="GNAT_dom"/>
</dbReference>
<protein>
    <submittedName>
        <fullName evidence="2">N-acetyltransferase</fullName>
    </submittedName>
</protein>
<name>A0ABQ5N9J0_9CLOT</name>
<reference evidence="2 3" key="1">
    <citation type="journal article" date="2024" name="Int. J. Syst. Evol. Microbiol.">
        <title>Clostridium omnivorum sp. nov., isolated from anoxic soil under the treatment of reductive soil disinfestation.</title>
        <authorList>
            <person name="Ueki A."/>
            <person name="Tonouchi A."/>
            <person name="Kaku N."/>
            <person name="Honma S."/>
            <person name="Ueki K."/>
        </authorList>
    </citation>
    <scope>NUCLEOTIDE SEQUENCE [LARGE SCALE GENOMIC DNA]</scope>
    <source>
        <strain evidence="2 3">E14</strain>
    </source>
</reference>
<dbReference type="SUPFAM" id="SSF55729">
    <property type="entry name" value="Acyl-CoA N-acyltransferases (Nat)"/>
    <property type="match status" value="1"/>
</dbReference>
<dbReference type="RefSeq" id="WP_264851034.1">
    <property type="nucleotide sequence ID" value="NZ_BRXR01000001.1"/>
</dbReference>
<dbReference type="InterPro" id="IPR016181">
    <property type="entry name" value="Acyl_CoA_acyltransferase"/>
</dbReference>
<accession>A0ABQ5N9J0</accession>